<reference evidence="2" key="2">
    <citation type="submission" date="2016-06" db="EMBL/GenBank/DDBJ databases">
        <authorList>
            <person name="Kjaerup R.B."/>
            <person name="Dalgaard T.S."/>
            <person name="Juul-Madsen H.R."/>
        </authorList>
    </citation>
    <scope>NUCLEOTIDE SEQUENCE</scope>
    <source>
        <strain evidence="2">NJM9701</strain>
    </source>
</reference>
<dbReference type="GeneID" id="30510595"/>
<evidence type="ECO:0008006" key="3">
    <source>
        <dbReference type="Google" id="ProtNLM"/>
    </source>
</evidence>
<dbReference type="RefSeq" id="YP_009327277.1">
    <property type="nucleotide sequence ID" value="NC_032052.1"/>
</dbReference>
<dbReference type="Pfam" id="PF00466">
    <property type="entry name" value="Ribosomal_L10"/>
    <property type="match status" value="1"/>
</dbReference>
<accession>A0A1I9Q6I2</accession>
<evidence type="ECO:0000256" key="1">
    <source>
        <dbReference type="ARBA" id="ARBA00008889"/>
    </source>
</evidence>
<geneLocation type="mitochondrion" evidence="2"/>
<comment type="similarity">
    <text evidence="1">Belongs to the universal ribosomal protein uL10 family.</text>
</comment>
<gene>
    <name evidence="2" type="primary">ymf98</name>
</gene>
<protein>
    <recommendedName>
        <fullName evidence="3">Ribosomal protein L10</fullName>
    </recommendedName>
</protein>
<dbReference type="InterPro" id="IPR001790">
    <property type="entry name" value="Ribosomal_uL10"/>
</dbReference>
<name>A0A1I9Q6I2_9STRA</name>
<dbReference type="Gene3D" id="3.30.70.1730">
    <property type="match status" value="1"/>
</dbReference>
<organism evidence="2">
    <name type="scientific">Aphanomyces invadans</name>
    <dbReference type="NCBI Taxonomy" id="157072"/>
    <lineage>
        <taxon>Eukaryota</taxon>
        <taxon>Sar</taxon>
        <taxon>Stramenopiles</taxon>
        <taxon>Oomycota</taxon>
        <taxon>Saprolegniomycetes</taxon>
        <taxon>Saprolegniales</taxon>
        <taxon>Verrucalvaceae</taxon>
        <taxon>Aphanomyces</taxon>
    </lineage>
</organism>
<dbReference type="SUPFAM" id="SSF160369">
    <property type="entry name" value="Ribosomal protein L10-like"/>
    <property type="match status" value="1"/>
</dbReference>
<sequence>MINKYINKFKIEKIKQIEKNYNYLYFFRYNDIDYNEKNNLKKELKKLNFNFFILKQSLIKYFFTHLKGQGPLIIIYGNNFLNINLIIQKIKKIEFIYLFNKDLIFSNIKIKNLIINKNIVLNYQIKKPLFYFYNILNKIK</sequence>
<proteinExistence type="inferred from homology"/>
<evidence type="ECO:0000313" key="2">
    <source>
        <dbReference type="EMBL" id="AOQ30670.1"/>
    </source>
</evidence>
<dbReference type="EMBL" id="KX405005">
    <property type="protein sequence ID" value="AOQ30670.1"/>
    <property type="molecule type" value="Genomic_DNA"/>
</dbReference>
<dbReference type="AlphaFoldDB" id="A0A1I9Q6I2"/>
<dbReference type="InterPro" id="IPR043141">
    <property type="entry name" value="Ribosomal_uL10-like_sf"/>
</dbReference>
<reference evidence="2" key="1">
    <citation type="journal article" date="2016" name="Sci. Rep.">
        <title>Mitochondrial genomes and comparative genomics of Aphanomyces astaci and Aphanomyces invadans.</title>
        <authorList>
            <person name="Makkonen J."/>
            <person name="Vesterbacka A."/>
            <person name="Martin F."/>
            <person name="Jussila J."/>
            <person name="Dieguez-Uribeondo J."/>
            <person name="Kortet R."/>
            <person name="Kokko H."/>
        </authorList>
    </citation>
    <scope>NUCLEOTIDE SEQUENCE</scope>
    <source>
        <strain evidence="2">NJM9701</strain>
    </source>
</reference>
<keyword evidence="2" id="KW-0496">Mitochondrion</keyword>